<dbReference type="SUPFAM" id="SSF55550">
    <property type="entry name" value="SH2 domain"/>
    <property type="match status" value="1"/>
</dbReference>
<dbReference type="CDD" id="cd00173">
    <property type="entry name" value="SH2"/>
    <property type="match status" value="1"/>
</dbReference>
<sequence>MSNQILLFKEIESLNTNQLISALELNGYSECIGAIRAKNIDGDEFLKLTEVQISLWRLPITQSRRLWSFIQLIRTDPTQLLHNAKANNQSKSKKNIPPKLGKINDIVESSKGSSLTKQESVLLKNKLEEMFKNIEEIPNQSFIHQQRQPQLPPKPKHLKLAEINTEEPVDDNDEYLSPIEPRPEESFLSKYRKTSASASFENDLGAIGIKPKLTLRDRPLPPIPIQKILPSNDIDPEEELGEYTPVIESTRPLPKTPTSEDDMPEYVPVEDEISAPVPTKRALPPIPVPGYKQSPPTELNIGSIRKLKPQIPVQSRLLENKTSSPSNNVEQIKPKLLPKPPTDLPSEPVSFLGIENVIVNKVAGVHLSQSNVEDQDYSSDEYDQVGDELKNLSYYRETDRKGARMLLTGLEDGAFIIRPSRQQKYLCTISIMHTKKMFNIGIERNSDSTLTFGDLNQDMSLPKFYAIQDIINYFSKNPIPLYGEYVKLKHLLPPNKH</sequence>
<keyword evidence="5" id="KW-1185">Reference proteome</keyword>
<dbReference type="SMART" id="SM00252">
    <property type="entry name" value="SH2"/>
    <property type="match status" value="1"/>
</dbReference>
<dbReference type="Proteomes" id="UP001329430">
    <property type="component" value="Chromosome 1"/>
</dbReference>
<dbReference type="InterPro" id="IPR000980">
    <property type="entry name" value="SH2"/>
</dbReference>
<evidence type="ECO:0000256" key="2">
    <source>
        <dbReference type="SAM" id="MobiDB-lite"/>
    </source>
</evidence>
<gene>
    <name evidence="4" type="ORF">RI129_000320</name>
</gene>
<evidence type="ECO:0000313" key="5">
    <source>
        <dbReference type="Proteomes" id="UP001329430"/>
    </source>
</evidence>
<dbReference type="Gene3D" id="3.30.505.10">
    <property type="entry name" value="SH2 domain"/>
    <property type="match status" value="1"/>
</dbReference>
<proteinExistence type="predicted"/>
<dbReference type="InterPro" id="IPR036860">
    <property type="entry name" value="SH2_dom_sf"/>
</dbReference>
<organism evidence="4 5">
    <name type="scientific">Pyrocoelia pectoralis</name>
    <dbReference type="NCBI Taxonomy" id="417401"/>
    <lineage>
        <taxon>Eukaryota</taxon>
        <taxon>Metazoa</taxon>
        <taxon>Ecdysozoa</taxon>
        <taxon>Arthropoda</taxon>
        <taxon>Hexapoda</taxon>
        <taxon>Insecta</taxon>
        <taxon>Pterygota</taxon>
        <taxon>Neoptera</taxon>
        <taxon>Endopterygota</taxon>
        <taxon>Coleoptera</taxon>
        <taxon>Polyphaga</taxon>
        <taxon>Elateriformia</taxon>
        <taxon>Elateroidea</taxon>
        <taxon>Lampyridae</taxon>
        <taxon>Lampyrinae</taxon>
        <taxon>Pyrocoelia</taxon>
    </lineage>
</organism>
<protein>
    <recommendedName>
        <fullName evidence="3">SH2 domain-containing protein</fullName>
    </recommendedName>
</protein>
<keyword evidence="1" id="KW-0727">SH2 domain</keyword>
<evidence type="ECO:0000256" key="1">
    <source>
        <dbReference type="PROSITE-ProRule" id="PRU00191"/>
    </source>
</evidence>
<dbReference type="AlphaFoldDB" id="A0AAN7VS20"/>
<accession>A0AAN7VS20</accession>
<feature type="region of interest" description="Disordered" evidence="2">
    <location>
        <begin position="320"/>
        <end position="341"/>
    </location>
</feature>
<feature type="compositionally biased region" description="Polar residues" evidence="2">
    <location>
        <begin position="320"/>
        <end position="330"/>
    </location>
</feature>
<name>A0AAN7VS20_9COLE</name>
<evidence type="ECO:0000313" key="4">
    <source>
        <dbReference type="EMBL" id="KAK5649291.1"/>
    </source>
</evidence>
<dbReference type="Pfam" id="PF00017">
    <property type="entry name" value="SH2"/>
    <property type="match status" value="1"/>
</dbReference>
<reference evidence="4 5" key="1">
    <citation type="journal article" date="2024" name="Insects">
        <title>An Improved Chromosome-Level Genome Assembly of the Firefly Pyrocoelia pectoralis.</title>
        <authorList>
            <person name="Fu X."/>
            <person name="Meyer-Rochow V.B."/>
            <person name="Ballantyne L."/>
            <person name="Zhu X."/>
        </authorList>
    </citation>
    <scope>NUCLEOTIDE SEQUENCE [LARGE SCALE GENOMIC DNA]</scope>
    <source>
        <strain evidence="4">XCY_ONT2</strain>
    </source>
</reference>
<evidence type="ECO:0000259" key="3">
    <source>
        <dbReference type="PROSITE" id="PS50001"/>
    </source>
</evidence>
<feature type="region of interest" description="Disordered" evidence="2">
    <location>
        <begin position="278"/>
        <end position="299"/>
    </location>
</feature>
<comment type="caution">
    <text evidence="4">The sequence shown here is derived from an EMBL/GenBank/DDBJ whole genome shotgun (WGS) entry which is preliminary data.</text>
</comment>
<dbReference type="PROSITE" id="PS50001">
    <property type="entry name" value="SH2"/>
    <property type="match status" value="1"/>
</dbReference>
<feature type="domain" description="SH2" evidence="3">
    <location>
        <begin position="393"/>
        <end position="492"/>
    </location>
</feature>
<dbReference type="EMBL" id="JAVRBK010000001">
    <property type="protein sequence ID" value="KAK5649291.1"/>
    <property type="molecule type" value="Genomic_DNA"/>
</dbReference>